<dbReference type="PATRIC" id="fig|1461584.3.peg.2668"/>
<evidence type="ECO:0000313" key="3">
    <source>
        <dbReference type="EMBL" id="CEA09327.1"/>
    </source>
</evidence>
<dbReference type="GO" id="GO:0003824">
    <property type="term" value="F:catalytic activity"/>
    <property type="evidence" value="ECO:0007669"/>
    <property type="project" value="UniProtKB-ARBA"/>
</dbReference>
<reference evidence="3" key="1">
    <citation type="submission" date="2014-07" db="EMBL/GenBank/DDBJ databases">
        <authorList>
            <person name="Urmite Genomes Urmite Genomes"/>
        </authorList>
    </citation>
    <scope>NUCLEOTIDE SEQUENCE</scope>
    <source>
        <strain evidence="3">11W110_air</strain>
    </source>
</reference>
<dbReference type="PRINTS" id="PR00111">
    <property type="entry name" value="ABHYDROLASE"/>
</dbReference>
<dbReference type="AlphaFoldDB" id="A0A078MV54"/>
<dbReference type="EMBL" id="LN483072">
    <property type="protein sequence ID" value="CEA09327.1"/>
    <property type="molecule type" value="Genomic_DNA"/>
</dbReference>
<protein>
    <submittedName>
        <fullName evidence="3">Sigma factor SigB regulation protein RsbQ</fullName>
    </submittedName>
</protein>
<evidence type="ECO:0000256" key="1">
    <source>
        <dbReference type="ARBA" id="ARBA00008645"/>
    </source>
</evidence>
<feature type="domain" description="AB hydrolase-1" evidence="2">
    <location>
        <begin position="22"/>
        <end position="257"/>
    </location>
</feature>
<dbReference type="SUPFAM" id="SSF53474">
    <property type="entry name" value="alpha/beta-Hydrolases"/>
    <property type="match status" value="1"/>
</dbReference>
<evidence type="ECO:0000259" key="2">
    <source>
        <dbReference type="Pfam" id="PF00561"/>
    </source>
</evidence>
<comment type="similarity">
    <text evidence="1">Belongs to the AB hydrolase superfamily.</text>
</comment>
<dbReference type="InterPro" id="IPR000073">
    <property type="entry name" value="AB_hydrolase_1"/>
</dbReference>
<dbReference type="InterPro" id="IPR029058">
    <property type="entry name" value="AB_hydrolase_fold"/>
</dbReference>
<sequence>MQHAADVLVRNNVSVHGPDGAPVLVFIHGFGCDKVIWQRVLDDFTADHRVVLFDQVGAGGSDLSAYSADKYGALDGYVDDLLEICDALDLRGATLVGHSVGGTMAIAAAARPAARERIGRIVLLAASPSYVDHPQDGYVGGFTRGDIDELMLSNDGNFPVWAASMAPVVMGAQFPELAVELERRFCRVDPVIARQFFRVSFLTDVRHLLQDVTCPALILQCANDALAPAAVGTYLHRHLPHAELVRMRAVGHMPHVSSPAETAEEILRWLAKP</sequence>
<accession>A0A078MV54</accession>
<dbReference type="PANTHER" id="PTHR43039">
    <property type="entry name" value="ESTERASE-RELATED"/>
    <property type="match status" value="1"/>
</dbReference>
<gene>
    <name evidence="3" type="primary">rsbQ_2</name>
    <name evidence="3" type="ORF">BN1051_02695</name>
</gene>
<organism evidence="3">
    <name type="scientific">Arthrobacter saudimassiliensis</name>
    <dbReference type="NCBI Taxonomy" id="1461584"/>
    <lineage>
        <taxon>Bacteria</taxon>
        <taxon>Bacillati</taxon>
        <taxon>Actinomycetota</taxon>
        <taxon>Actinomycetes</taxon>
        <taxon>Micrococcales</taxon>
        <taxon>Micrococcaceae</taxon>
        <taxon>Arthrobacter</taxon>
    </lineage>
</organism>
<proteinExistence type="inferred from homology"/>
<dbReference type="Gene3D" id="3.40.50.1820">
    <property type="entry name" value="alpha/beta hydrolase"/>
    <property type="match status" value="1"/>
</dbReference>
<dbReference type="Pfam" id="PF00561">
    <property type="entry name" value="Abhydrolase_1"/>
    <property type="match status" value="1"/>
</dbReference>
<name>A0A078MV54_9MICC</name>